<reference evidence="15" key="1">
    <citation type="journal article" date="2020" name="Stud. Mycol.">
        <title>101 Dothideomycetes genomes: A test case for predicting lifestyles and emergence of pathogens.</title>
        <authorList>
            <person name="Haridas S."/>
            <person name="Albert R."/>
            <person name="Binder M."/>
            <person name="Bloem J."/>
            <person name="LaButti K."/>
            <person name="Salamov A."/>
            <person name="Andreopoulos B."/>
            <person name="Baker S."/>
            <person name="Barry K."/>
            <person name="Bills G."/>
            <person name="Bluhm B."/>
            <person name="Cannon C."/>
            <person name="Castanera R."/>
            <person name="Culley D."/>
            <person name="Daum C."/>
            <person name="Ezra D."/>
            <person name="Gonzalez J."/>
            <person name="Henrissat B."/>
            <person name="Kuo A."/>
            <person name="Liang C."/>
            <person name="Lipzen A."/>
            <person name="Lutzoni F."/>
            <person name="Magnuson J."/>
            <person name="Mondo S."/>
            <person name="Nolan M."/>
            <person name="Ohm R."/>
            <person name="Pangilinan J."/>
            <person name="Park H.-J."/>
            <person name="Ramirez L."/>
            <person name="Alfaro M."/>
            <person name="Sun H."/>
            <person name="Tritt A."/>
            <person name="Yoshinaga Y."/>
            <person name="Zwiers L.-H."/>
            <person name="Turgeon B."/>
            <person name="Goodwin S."/>
            <person name="Spatafora J."/>
            <person name="Crous P."/>
            <person name="Grigoriev I."/>
        </authorList>
    </citation>
    <scope>NUCLEOTIDE SEQUENCE [LARGE SCALE GENOMIC DNA]</scope>
    <source>
        <strain evidence="15">CECT 20119</strain>
    </source>
</reference>
<dbReference type="SMART" id="SM01281">
    <property type="entry name" value="Med12"/>
    <property type="match status" value="1"/>
</dbReference>
<evidence type="ECO:0000256" key="2">
    <source>
        <dbReference type="ARBA" id="ARBA00010289"/>
    </source>
</evidence>
<dbReference type="InterPro" id="IPR057344">
    <property type="entry name" value="ARM_SRB8"/>
</dbReference>
<name>A0A6A6G4K9_9PEZI</name>
<dbReference type="GO" id="GO:0006357">
    <property type="term" value="P:regulation of transcription by RNA polymerase II"/>
    <property type="evidence" value="ECO:0007669"/>
    <property type="project" value="InterPro"/>
</dbReference>
<dbReference type="Pfam" id="PF25326">
    <property type="entry name" value="ARM_SRB8"/>
    <property type="match status" value="1"/>
</dbReference>
<accession>A0A6A6G4K9</accession>
<evidence type="ECO:0000256" key="9">
    <source>
        <dbReference type="ARBA" id="ARBA00023242"/>
    </source>
</evidence>
<keyword evidence="5" id="KW-0678">Repressor</keyword>
<evidence type="ECO:0000256" key="10">
    <source>
        <dbReference type="ARBA" id="ARBA00025661"/>
    </source>
</evidence>
<dbReference type="OrthoDB" id="20828at2759"/>
<proteinExistence type="inferred from homology"/>
<evidence type="ECO:0000313" key="15">
    <source>
        <dbReference type="Proteomes" id="UP000799538"/>
    </source>
</evidence>
<feature type="compositionally biased region" description="Polar residues" evidence="12">
    <location>
        <begin position="1374"/>
        <end position="1383"/>
    </location>
</feature>
<evidence type="ECO:0000256" key="7">
    <source>
        <dbReference type="ARBA" id="ARBA00023159"/>
    </source>
</evidence>
<comment type="similarity">
    <text evidence="2">Belongs to the Mediator complex subunit 12 family.</text>
</comment>
<dbReference type="PANTHER" id="PTHR46567">
    <property type="entry name" value="MEDIATOR OF RNA POLYMERASE II TRANSCRIPTION SUBUNIT 12"/>
    <property type="match status" value="1"/>
</dbReference>
<protein>
    <recommendedName>
        <fullName evidence="4">Mediator of RNA polymerase II transcription subunit 12</fullName>
    </recommendedName>
    <alternativeName>
        <fullName evidence="11">Mediator complex subunit 12</fullName>
    </alternativeName>
</protein>
<evidence type="ECO:0000256" key="5">
    <source>
        <dbReference type="ARBA" id="ARBA00022491"/>
    </source>
</evidence>
<evidence type="ECO:0000256" key="8">
    <source>
        <dbReference type="ARBA" id="ARBA00023163"/>
    </source>
</evidence>
<dbReference type="Pfam" id="PF09497">
    <property type="entry name" value="Med12"/>
    <property type="match status" value="1"/>
</dbReference>
<keyword evidence="9" id="KW-0539">Nucleus</keyword>
<evidence type="ECO:0000313" key="14">
    <source>
        <dbReference type="EMBL" id="KAF2220370.1"/>
    </source>
</evidence>
<organism evidence="14 15">
    <name type="scientific">Elsinoe ampelina</name>
    <dbReference type="NCBI Taxonomy" id="302913"/>
    <lineage>
        <taxon>Eukaryota</taxon>
        <taxon>Fungi</taxon>
        <taxon>Dikarya</taxon>
        <taxon>Ascomycota</taxon>
        <taxon>Pezizomycotina</taxon>
        <taxon>Dothideomycetes</taxon>
        <taxon>Dothideomycetidae</taxon>
        <taxon>Myriangiales</taxon>
        <taxon>Elsinoaceae</taxon>
        <taxon>Elsinoe</taxon>
    </lineage>
</organism>
<keyword evidence="7" id="KW-0010">Activator</keyword>
<dbReference type="PANTHER" id="PTHR46567:SF1">
    <property type="entry name" value="MEDIATOR OF RNA POLYMERASE II TRANSCRIPTION SUBUNIT 12"/>
    <property type="match status" value="1"/>
</dbReference>
<feature type="compositionally biased region" description="Acidic residues" evidence="12">
    <location>
        <begin position="77"/>
        <end position="88"/>
    </location>
</feature>
<keyword evidence="8" id="KW-0804">Transcription</keyword>
<evidence type="ECO:0000256" key="11">
    <source>
        <dbReference type="ARBA" id="ARBA00032010"/>
    </source>
</evidence>
<dbReference type="GO" id="GO:0003712">
    <property type="term" value="F:transcription coregulator activity"/>
    <property type="evidence" value="ECO:0007669"/>
    <property type="project" value="InterPro"/>
</dbReference>
<gene>
    <name evidence="14" type="ORF">BDZ85DRAFT_242202</name>
</gene>
<feature type="compositionally biased region" description="Pro residues" evidence="12">
    <location>
        <begin position="104"/>
        <end position="114"/>
    </location>
</feature>
<feature type="domain" description="Mediator complex subunit Med12" evidence="13">
    <location>
        <begin position="233"/>
        <end position="296"/>
    </location>
</feature>
<evidence type="ECO:0000256" key="1">
    <source>
        <dbReference type="ARBA" id="ARBA00004123"/>
    </source>
</evidence>
<dbReference type="GO" id="GO:0016592">
    <property type="term" value="C:mediator complex"/>
    <property type="evidence" value="ECO:0007669"/>
    <property type="project" value="InterPro"/>
</dbReference>
<comment type="function">
    <text evidence="10">Component of the SRB8-11 complex. The SRB8-11 complex is a regulatory module of the Mediator complex which is itself involved in regulation of basal and activated RNA polymerase II-dependent transcription. The SRB8-11 complex may be involved in the transcriptional repression of a subset of genes regulated by Mediator. It may inhibit the association of the Mediator complex with RNA polymerase II to form the holoenzyme complex.</text>
</comment>
<feature type="region of interest" description="Disordered" evidence="12">
    <location>
        <begin position="1356"/>
        <end position="1407"/>
    </location>
</feature>
<keyword evidence="15" id="KW-1185">Reference proteome</keyword>
<dbReference type="Proteomes" id="UP000799538">
    <property type="component" value="Unassembled WGS sequence"/>
</dbReference>
<feature type="compositionally biased region" description="Polar residues" evidence="12">
    <location>
        <begin position="23"/>
        <end position="37"/>
    </location>
</feature>
<feature type="compositionally biased region" description="Basic and acidic residues" evidence="12">
    <location>
        <begin position="57"/>
        <end position="68"/>
    </location>
</feature>
<comment type="subunit">
    <text evidence="3">Component of the SRB8-11 complex, which itself associates with the Mediator complex.</text>
</comment>
<evidence type="ECO:0000256" key="6">
    <source>
        <dbReference type="ARBA" id="ARBA00023015"/>
    </source>
</evidence>
<keyword evidence="6" id="KW-0805">Transcription regulation</keyword>
<feature type="compositionally biased region" description="Polar residues" evidence="12">
    <location>
        <begin position="44"/>
        <end position="56"/>
    </location>
</feature>
<comment type="subcellular location">
    <subcellularLocation>
        <location evidence="1">Nucleus</location>
    </subcellularLocation>
</comment>
<feature type="compositionally biased region" description="Low complexity" evidence="12">
    <location>
        <begin position="1356"/>
        <end position="1373"/>
    </location>
</feature>
<evidence type="ECO:0000256" key="3">
    <source>
        <dbReference type="ARBA" id="ARBA00011629"/>
    </source>
</evidence>
<evidence type="ECO:0000259" key="13">
    <source>
        <dbReference type="SMART" id="SM01281"/>
    </source>
</evidence>
<dbReference type="InterPro" id="IPR019035">
    <property type="entry name" value="Mediator_Med12"/>
</dbReference>
<sequence>MEAQSSSLDHLHLPQPGDYGHGSTVQSTFAISNSSQEPPRLHSELSNNVSVASGQDKSWKNVGDDHDVQMAYGDSGDLQEADQEDDDVSMNSASPFSDDDDPPPHVPVPLPLPGPAHDATPSGSRSSRKQYTEAQQRAQGNKAPNLAFSLRPGKEADYRPWMGDGAEDVLNETIFRNGFSDKPANAGQSESSIARPIIWQNLKTKHGLLALSALFIQTMDKRQALGKCTAQSTFKPPPRVTLTDTKREAWLRDLASADVPLRRLSRTIPHGIRNKVLLDQCLGKKIPLARAIWLVKCVGANEIRAFRRKGISGSVALSGELKWIKEWTICVEQFLEATIRSSGQKDWVTHIRYVIRLVTALVDEDLLDRDHFLNWVTTSFTTSTLDLLPIWILIVQICWKHLTRVQARGRHLGEAILGQLSNLSSAAHHSTHSTLVKSLDQLIIKLAALHPNTLVALKRWPSLSSAHKSLCNRHPQGQINARLQSIATRNDHLNVSSDQTRARLKTPRLQVFDHLDQIAIGTPIDAILRTCQSLCNDAEMLVTAIVDWASTVHRVGRSRIYLAVRLLRQLANTGTSLEEPVLSCLESSSGGARDRSMFDAVVVELVSSRHFNFGKYLQWLISSGHVSTTDKTHASLLHSVPSSQLGTQSLSLRRAILSRLGQRNDQSVSLPPLEGIVGEILESDLSQERWTDLTTEIMAASSSDRLAVSRRLAAILIEQHNERRSTPIATFLAARVLMECAADYPSLYQVLRTLILHAKHQDVANYAATLQRHMDVFDAMGVLQELTVLLHRVHARLRHLNQYDKIFICSLLDLSRAQPRLATQGPSLEQDLIICEQQHAAAVCSPASDSMLTVQSGDIASDEDIDRTLASGNMMDEQLLARLFSAIVERTVKWTVSGSASLASPCRWFASLRLFDTTVFDRHMNNLLGKLVANAGTDQVRAILIALISSGCLNPGNALNAFVKRLDMLESNNAPQLARFAAGTLQTFLPLTDLDHQKISPEIYRFQIAQITVCKEQYKTMLRFVWHGLSMLNDANNCLFTSPAVAWLSTCCVNDSAAVADALHVHERVAAPKGPRVTKLVWMMARGAVSVSPSTTTDQDDTAGLVTMIRGSDELRLPFVRLLIGQVGGTNASLEQQDKLRRAFETAIADHSVTWPQLMDGAGSEVAKSLHQHSSDAILSAVADLLGDSPTSSASSTIAENLKVAAITSSNNDESSIHVMDRVVDLLQQSSERLDEAKGRGTVGDRALESIASLTRFTILAASSMSADKSTSPTTQKLLGSLCTLMVRGDLQMHQEVQEMLHDCCALLCRSLSTDQRSSIYHRLDESTRQNASTRFMLGIEESRIQWLALASRVPVQPSSTSSPTPIQSSFQSLARQGQQSMPSPRAFGGSASNTSTPLPSPGGQPLSAQIRTPGPVSTEMKYNPFHLRKWELMQDPTPNMGSNDTSLSLQLFAARKVL</sequence>
<evidence type="ECO:0000256" key="4">
    <source>
        <dbReference type="ARBA" id="ARBA00019622"/>
    </source>
</evidence>
<dbReference type="EMBL" id="ML992513">
    <property type="protein sequence ID" value="KAF2220370.1"/>
    <property type="molecule type" value="Genomic_DNA"/>
</dbReference>
<evidence type="ECO:0000256" key="12">
    <source>
        <dbReference type="SAM" id="MobiDB-lite"/>
    </source>
</evidence>
<feature type="region of interest" description="Disordered" evidence="12">
    <location>
        <begin position="1"/>
        <end position="160"/>
    </location>
</feature>